<comment type="similarity">
    <text evidence="7">Belongs to the cytochrome P450 family.</text>
</comment>
<evidence type="ECO:0000256" key="2">
    <source>
        <dbReference type="ARBA" id="ARBA00022723"/>
    </source>
</evidence>
<protein>
    <recommendedName>
        <fullName evidence="10">Cytochrome P450</fullName>
    </recommendedName>
</protein>
<keyword evidence="9" id="KW-1185">Reference proteome</keyword>
<dbReference type="AlphaFoldDB" id="A0A8J4R3K6"/>
<dbReference type="GO" id="GO:0005506">
    <property type="term" value="F:iron ion binding"/>
    <property type="evidence" value="ECO:0007669"/>
    <property type="project" value="InterPro"/>
</dbReference>
<dbReference type="PRINTS" id="PR00465">
    <property type="entry name" value="EP450IV"/>
</dbReference>
<evidence type="ECO:0008006" key="10">
    <source>
        <dbReference type="Google" id="ProtNLM"/>
    </source>
</evidence>
<dbReference type="OrthoDB" id="2789670at2759"/>
<name>A0A8J4R3K6_9ROSI</name>
<accession>A0A8J4R3K6</accession>
<evidence type="ECO:0000313" key="8">
    <source>
        <dbReference type="EMBL" id="KAF3963138.1"/>
    </source>
</evidence>
<evidence type="ECO:0000313" key="9">
    <source>
        <dbReference type="Proteomes" id="UP000737018"/>
    </source>
</evidence>
<dbReference type="PANTHER" id="PTHR47947:SF49">
    <property type="entry name" value="CYTOCHROME P450 FAMILY PROTEIN"/>
    <property type="match status" value="1"/>
</dbReference>
<evidence type="ECO:0000256" key="7">
    <source>
        <dbReference type="RuleBase" id="RU000461"/>
    </source>
</evidence>
<comment type="cofactor">
    <cofactor evidence="6">
        <name>heme</name>
        <dbReference type="ChEBI" id="CHEBI:30413"/>
    </cofactor>
</comment>
<keyword evidence="5 7" id="KW-0503">Monooxygenase</keyword>
<evidence type="ECO:0000256" key="3">
    <source>
        <dbReference type="ARBA" id="ARBA00023002"/>
    </source>
</evidence>
<keyword evidence="1 6" id="KW-0349">Heme</keyword>
<feature type="binding site" description="axial binding residue" evidence="6">
    <location>
        <position position="46"/>
    </location>
    <ligand>
        <name>heme</name>
        <dbReference type="ChEBI" id="CHEBI:30413"/>
    </ligand>
    <ligandPart>
        <name>Fe</name>
        <dbReference type="ChEBI" id="CHEBI:18248"/>
    </ligandPart>
</feature>
<reference evidence="8" key="1">
    <citation type="submission" date="2020-03" db="EMBL/GenBank/DDBJ databases">
        <title>Castanea mollissima Vanexum genome sequencing.</title>
        <authorList>
            <person name="Staton M."/>
        </authorList>
    </citation>
    <scope>NUCLEOTIDE SEQUENCE</scope>
    <source>
        <tissue evidence="8">Leaf</tissue>
    </source>
</reference>
<sequence>MIAGDPRIWSDPLEFKPERFLTTHKNVDVRGQNFELLPFGSGRRACPGISFALQIVQLALASFLHMYDISIPSDAKVYMTETVGLTNNKATPLEVLIKPRLHLPSFMD</sequence>
<gene>
    <name evidence="8" type="ORF">CMV_012437</name>
</gene>
<dbReference type="GO" id="GO:0004497">
    <property type="term" value="F:monooxygenase activity"/>
    <property type="evidence" value="ECO:0007669"/>
    <property type="project" value="UniProtKB-KW"/>
</dbReference>
<dbReference type="InterPro" id="IPR002403">
    <property type="entry name" value="Cyt_P450_E_grp-IV"/>
</dbReference>
<proteinExistence type="inferred from homology"/>
<dbReference type="PANTHER" id="PTHR47947">
    <property type="entry name" value="CYTOCHROME P450 82C3-RELATED"/>
    <property type="match status" value="1"/>
</dbReference>
<dbReference type="InterPro" id="IPR001128">
    <property type="entry name" value="Cyt_P450"/>
</dbReference>
<dbReference type="Gene3D" id="1.10.630.10">
    <property type="entry name" value="Cytochrome P450"/>
    <property type="match status" value="1"/>
</dbReference>
<dbReference type="Proteomes" id="UP000737018">
    <property type="component" value="Unassembled WGS sequence"/>
</dbReference>
<dbReference type="InterPro" id="IPR050651">
    <property type="entry name" value="Plant_Cytochrome_P450_Monoox"/>
</dbReference>
<evidence type="ECO:0000256" key="1">
    <source>
        <dbReference type="ARBA" id="ARBA00022617"/>
    </source>
</evidence>
<dbReference type="InterPro" id="IPR017972">
    <property type="entry name" value="Cyt_P450_CS"/>
</dbReference>
<organism evidence="8 9">
    <name type="scientific">Castanea mollissima</name>
    <name type="common">Chinese chestnut</name>
    <dbReference type="NCBI Taxonomy" id="60419"/>
    <lineage>
        <taxon>Eukaryota</taxon>
        <taxon>Viridiplantae</taxon>
        <taxon>Streptophyta</taxon>
        <taxon>Embryophyta</taxon>
        <taxon>Tracheophyta</taxon>
        <taxon>Spermatophyta</taxon>
        <taxon>Magnoliopsida</taxon>
        <taxon>eudicotyledons</taxon>
        <taxon>Gunneridae</taxon>
        <taxon>Pentapetalae</taxon>
        <taxon>rosids</taxon>
        <taxon>fabids</taxon>
        <taxon>Fagales</taxon>
        <taxon>Fagaceae</taxon>
        <taxon>Castanea</taxon>
    </lineage>
</organism>
<dbReference type="GO" id="GO:0016705">
    <property type="term" value="F:oxidoreductase activity, acting on paired donors, with incorporation or reduction of molecular oxygen"/>
    <property type="evidence" value="ECO:0007669"/>
    <property type="project" value="InterPro"/>
</dbReference>
<keyword evidence="2 6" id="KW-0479">Metal-binding</keyword>
<dbReference type="InterPro" id="IPR036396">
    <property type="entry name" value="Cyt_P450_sf"/>
</dbReference>
<dbReference type="PROSITE" id="PS00086">
    <property type="entry name" value="CYTOCHROME_P450"/>
    <property type="match status" value="1"/>
</dbReference>
<dbReference type="EMBL" id="JRKL02001590">
    <property type="protein sequence ID" value="KAF3963138.1"/>
    <property type="molecule type" value="Genomic_DNA"/>
</dbReference>
<keyword evidence="3 7" id="KW-0560">Oxidoreductase</keyword>
<evidence type="ECO:0000256" key="4">
    <source>
        <dbReference type="ARBA" id="ARBA00023004"/>
    </source>
</evidence>
<dbReference type="GO" id="GO:0020037">
    <property type="term" value="F:heme binding"/>
    <property type="evidence" value="ECO:0007669"/>
    <property type="project" value="InterPro"/>
</dbReference>
<comment type="caution">
    <text evidence="8">The sequence shown here is derived from an EMBL/GenBank/DDBJ whole genome shotgun (WGS) entry which is preliminary data.</text>
</comment>
<evidence type="ECO:0000256" key="5">
    <source>
        <dbReference type="ARBA" id="ARBA00023033"/>
    </source>
</evidence>
<dbReference type="Pfam" id="PF00067">
    <property type="entry name" value="p450"/>
    <property type="match status" value="1"/>
</dbReference>
<keyword evidence="4 6" id="KW-0408">Iron</keyword>
<evidence type="ECO:0000256" key="6">
    <source>
        <dbReference type="PIRSR" id="PIRSR602403-1"/>
    </source>
</evidence>
<dbReference type="SUPFAM" id="SSF48264">
    <property type="entry name" value="Cytochrome P450"/>
    <property type="match status" value="1"/>
</dbReference>